<keyword evidence="2" id="KW-0067">ATP-binding</keyword>
<dbReference type="Gene3D" id="3.40.50.300">
    <property type="entry name" value="P-loop containing nucleotide triphosphate hydrolases"/>
    <property type="match status" value="2"/>
</dbReference>
<keyword evidence="5" id="KW-1185">Reference proteome</keyword>
<dbReference type="Pfam" id="PF00005">
    <property type="entry name" value="ABC_tran"/>
    <property type="match status" value="1"/>
</dbReference>
<protein>
    <submittedName>
        <fullName evidence="4">ABC transporter B family member 18</fullName>
    </submittedName>
</protein>
<dbReference type="PROSITE" id="PS50893">
    <property type="entry name" value="ABC_TRANSPORTER_2"/>
    <property type="match status" value="1"/>
</dbReference>
<evidence type="ECO:0000313" key="4">
    <source>
        <dbReference type="EMBL" id="KAE8687960.1"/>
    </source>
</evidence>
<dbReference type="GO" id="GO:0005886">
    <property type="term" value="C:plasma membrane"/>
    <property type="evidence" value="ECO:0007669"/>
    <property type="project" value="TreeGrafter"/>
</dbReference>
<dbReference type="InterPro" id="IPR003593">
    <property type="entry name" value="AAA+_ATPase"/>
</dbReference>
<dbReference type="PANTHER" id="PTHR24222">
    <property type="entry name" value="ABC TRANSPORTER B FAMILY"/>
    <property type="match status" value="1"/>
</dbReference>
<reference evidence="4" key="1">
    <citation type="submission" date="2019-09" db="EMBL/GenBank/DDBJ databases">
        <title>Draft genome information of white flower Hibiscus syriacus.</title>
        <authorList>
            <person name="Kim Y.-M."/>
        </authorList>
    </citation>
    <scope>NUCLEOTIDE SEQUENCE [LARGE SCALE GENOMIC DNA]</scope>
    <source>
        <strain evidence="4">YM2019G1</strain>
    </source>
</reference>
<evidence type="ECO:0000256" key="2">
    <source>
        <dbReference type="ARBA" id="ARBA00022840"/>
    </source>
</evidence>
<dbReference type="InterPro" id="IPR039421">
    <property type="entry name" value="Type_1_exporter"/>
</dbReference>
<evidence type="ECO:0000259" key="3">
    <source>
        <dbReference type="PROSITE" id="PS50893"/>
    </source>
</evidence>
<feature type="domain" description="ABC transporter" evidence="3">
    <location>
        <begin position="2"/>
        <end position="237"/>
    </location>
</feature>
<name>A0A6A2Z929_HIBSY</name>
<organism evidence="4 5">
    <name type="scientific">Hibiscus syriacus</name>
    <name type="common">Rose of Sharon</name>
    <dbReference type="NCBI Taxonomy" id="106335"/>
    <lineage>
        <taxon>Eukaryota</taxon>
        <taxon>Viridiplantae</taxon>
        <taxon>Streptophyta</taxon>
        <taxon>Embryophyta</taxon>
        <taxon>Tracheophyta</taxon>
        <taxon>Spermatophyta</taxon>
        <taxon>Magnoliopsida</taxon>
        <taxon>eudicotyledons</taxon>
        <taxon>Gunneridae</taxon>
        <taxon>Pentapetalae</taxon>
        <taxon>rosids</taxon>
        <taxon>malvids</taxon>
        <taxon>Malvales</taxon>
        <taxon>Malvaceae</taxon>
        <taxon>Malvoideae</taxon>
        <taxon>Hibiscus</taxon>
    </lineage>
</organism>
<evidence type="ECO:0000313" key="5">
    <source>
        <dbReference type="Proteomes" id="UP000436088"/>
    </source>
</evidence>
<proteinExistence type="predicted"/>
<comment type="caution">
    <text evidence="4">The sequence shown here is derived from an EMBL/GenBank/DDBJ whole genome shotgun (WGS) entry which is preliminary data.</text>
</comment>
<dbReference type="InterPro" id="IPR003439">
    <property type="entry name" value="ABC_transporter-like_ATP-bd"/>
</dbReference>
<dbReference type="SUPFAM" id="SSF52540">
    <property type="entry name" value="P-loop containing nucleoside triphosphate hydrolases"/>
    <property type="match status" value="1"/>
</dbReference>
<dbReference type="AlphaFoldDB" id="A0A6A2Z929"/>
<dbReference type="Proteomes" id="UP000436088">
    <property type="component" value="Unassembled WGS sequence"/>
</dbReference>
<dbReference type="PANTHER" id="PTHR24222:SF48">
    <property type="entry name" value="ABC TRANSPORTER B FAMILY MEMBER 15"/>
    <property type="match status" value="1"/>
</dbReference>
<gene>
    <name evidence="4" type="ORF">F3Y22_tig00111005pilonHSYRG00058</name>
</gene>
<sequence length="247" mass="27055">MVGLVGGSGSGKSTIILLIESFYDPINRDILLDGHNIKKLQLKWLRSQMGLVNQEPILFATSTKENILSGKEGVSMELVVQAAKAVNAHDFIAKLPNGYETEANTIRQNIAYGQEEADEAELRRAARLANAHEFIRGAKLSGGQKQSIALARAILKNPMILLLDEATSALDSELESLVHKALEKMMVRCTCVVMAHRLSTIQKPDSIAVIKNGKVVEQGSHSGLLGMGRARAYYSLIKLQNGQYPYR</sequence>
<dbReference type="GO" id="GO:0042626">
    <property type="term" value="F:ATPase-coupled transmembrane transporter activity"/>
    <property type="evidence" value="ECO:0007669"/>
    <property type="project" value="TreeGrafter"/>
</dbReference>
<dbReference type="InterPro" id="IPR027417">
    <property type="entry name" value="P-loop_NTPase"/>
</dbReference>
<dbReference type="GO" id="GO:0005524">
    <property type="term" value="F:ATP binding"/>
    <property type="evidence" value="ECO:0007669"/>
    <property type="project" value="UniProtKB-KW"/>
</dbReference>
<keyword evidence="1" id="KW-0547">Nucleotide-binding</keyword>
<accession>A0A6A2Z929</accession>
<dbReference type="SMART" id="SM00382">
    <property type="entry name" value="AAA"/>
    <property type="match status" value="1"/>
</dbReference>
<dbReference type="EMBL" id="VEPZ02001198">
    <property type="protein sequence ID" value="KAE8687960.1"/>
    <property type="molecule type" value="Genomic_DNA"/>
</dbReference>
<dbReference type="GO" id="GO:0016887">
    <property type="term" value="F:ATP hydrolysis activity"/>
    <property type="evidence" value="ECO:0007669"/>
    <property type="project" value="InterPro"/>
</dbReference>
<evidence type="ECO:0000256" key="1">
    <source>
        <dbReference type="ARBA" id="ARBA00022741"/>
    </source>
</evidence>